<comment type="catalytic activity">
    <reaction evidence="5">
        <text>GMP + ATP = GDP + ADP</text>
        <dbReference type="Rhea" id="RHEA:20780"/>
        <dbReference type="ChEBI" id="CHEBI:30616"/>
        <dbReference type="ChEBI" id="CHEBI:58115"/>
        <dbReference type="ChEBI" id="CHEBI:58189"/>
        <dbReference type="ChEBI" id="CHEBI:456216"/>
        <dbReference type="EC" id="2.7.4.8"/>
    </reaction>
</comment>
<reference evidence="8" key="1">
    <citation type="submission" date="2019-03" db="EMBL/GenBank/DDBJ databases">
        <title>Weissella sp. 26KH-42 Genome sequencing.</title>
        <authorList>
            <person name="Heo J."/>
            <person name="Kim S.-J."/>
            <person name="Kim J.-S."/>
            <person name="Hong S.-B."/>
            <person name="Kwon S.-W."/>
        </authorList>
    </citation>
    <scope>NUCLEOTIDE SEQUENCE [LARGE SCALE GENOMIC DNA]</scope>
    <source>
        <strain evidence="8">26KH-42</strain>
    </source>
</reference>
<dbReference type="InterPro" id="IPR027417">
    <property type="entry name" value="P-loop_NTPase"/>
</dbReference>
<comment type="function">
    <text evidence="1">Essential for recycling GMP and indirectly, cGMP.</text>
</comment>
<protein>
    <submittedName>
        <fullName evidence="7">Guanylate kinase</fullName>
    </submittedName>
</protein>
<keyword evidence="4 7" id="KW-0418">Kinase</keyword>
<dbReference type="SMART" id="SM00072">
    <property type="entry name" value="GuKc"/>
    <property type="match status" value="1"/>
</dbReference>
<keyword evidence="3" id="KW-0808">Transferase</keyword>
<organism evidence="7 8">
    <name type="scientific">Periweissella cryptocerci</name>
    <dbReference type="NCBI Taxonomy" id="2506420"/>
    <lineage>
        <taxon>Bacteria</taxon>
        <taxon>Bacillati</taxon>
        <taxon>Bacillota</taxon>
        <taxon>Bacilli</taxon>
        <taxon>Lactobacillales</taxon>
        <taxon>Lactobacillaceae</taxon>
        <taxon>Periweissella</taxon>
    </lineage>
</organism>
<keyword evidence="8" id="KW-1185">Reference proteome</keyword>
<dbReference type="EMBL" id="CP037940">
    <property type="protein sequence ID" value="QBO36510.1"/>
    <property type="molecule type" value="Genomic_DNA"/>
</dbReference>
<name>A0A4P6YUS5_9LACO</name>
<evidence type="ECO:0000256" key="1">
    <source>
        <dbReference type="ARBA" id="ARBA00003531"/>
    </source>
</evidence>
<dbReference type="KEGG" id="wei:EQG49_08500"/>
<evidence type="ECO:0000313" key="8">
    <source>
        <dbReference type="Proteomes" id="UP000292886"/>
    </source>
</evidence>
<comment type="similarity">
    <text evidence="2">Belongs to the guanylate kinase family.</text>
</comment>
<dbReference type="OrthoDB" id="1033810at2"/>
<gene>
    <name evidence="7" type="ORF">EQG49_08500</name>
</gene>
<dbReference type="GO" id="GO:0004385">
    <property type="term" value="F:GMP kinase activity"/>
    <property type="evidence" value="ECO:0007669"/>
    <property type="project" value="UniProtKB-EC"/>
</dbReference>
<evidence type="ECO:0000313" key="7">
    <source>
        <dbReference type="EMBL" id="QBO36510.1"/>
    </source>
</evidence>
<dbReference type="InterPro" id="IPR008144">
    <property type="entry name" value="Guanylate_kin-like_dom"/>
</dbReference>
<evidence type="ECO:0000256" key="5">
    <source>
        <dbReference type="ARBA" id="ARBA00048594"/>
    </source>
</evidence>
<dbReference type="InterPro" id="IPR008145">
    <property type="entry name" value="GK/Ca_channel_bsu"/>
</dbReference>
<dbReference type="Proteomes" id="UP000292886">
    <property type="component" value="Chromosome"/>
</dbReference>
<dbReference type="AlphaFoldDB" id="A0A4P6YUS5"/>
<sequence length="188" mass="20906">MNQKVFVITGTAGTGKTTIAQYLHNQYQMPQVITHTTRAPRDGEVDNRDYYFETPASFEKNHYLEAVEYSGNRYGSSREGVERAFAKNPFVSIVLDTKGATTYAQVLGDEAVIIYLTVSNHAVLNERLVQRGDEQARIAKRLASADYVRDLVLPADLVGVAHVIVNDDLTATKRKIDELVKQVSSQNG</sequence>
<evidence type="ECO:0000256" key="3">
    <source>
        <dbReference type="ARBA" id="ARBA00022679"/>
    </source>
</evidence>
<evidence type="ECO:0000256" key="4">
    <source>
        <dbReference type="ARBA" id="ARBA00022777"/>
    </source>
</evidence>
<accession>A0A4P6YUS5</accession>
<feature type="domain" description="Guanylate kinase-like" evidence="6">
    <location>
        <begin position="3"/>
        <end position="181"/>
    </location>
</feature>
<dbReference type="GO" id="GO:0005829">
    <property type="term" value="C:cytosol"/>
    <property type="evidence" value="ECO:0007669"/>
    <property type="project" value="TreeGrafter"/>
</dbReference>
<evidence type="ECO:0000256" key="2">
    <source>
        <dbReference type="ARBA" id="ARBA00005790"/>
    </source>
</evidence>
<dbReference type="PANTHER" id="PTHR23117">
    <property type="entry name" value="GUANYLATE KINASE-RELATED"/>
    <property type="match status" value="1"/>
</dbReference>
<proteinExistence type="inferred from homology"/>
<dbReference type="PROSITE" id="PS50052">
    <property type="entry name" value="GUANYLATE_KINASE_2"/>
    <property type="match status" value="1"/>
</dbReference>
<dbReference type="SUPFAM" id="SSF52540">
    <property type="entry name" value="P-loop containing nucleoside triphosphate hydrolases"/>
    <property type="match status" value="1"/>
</dbReference>
<dbReference type="RefSeq" id="WP_133363587.1">
    <property type="nucleotide sequence ID" value="NZ_CP037940.1"/>
</dbReference>
<dbReference type="PANTHER" id="PTHR23117:SF13">
    <property type="entry name" value="GUANYLATE KINASE"/>
    <property type="match status" value="1"/>
</dbReference>
<dbReference type="Pfam" id="PF00625">
    <property type="entry name" value="Guanylate_kin"/>
    <property type="match status" value="1"/>
</dbReference>
<dbReference type="Gene3D" id="3.40.50.300">
    <property type="entry name" value="P-loop containing nucleotide triphosphate hydrolases"/>
    <property type="match status" value="1"/>
</dbReference>
<evidence type="ECO:0000259" key="6">
    <source>
        <dbReference type="PROSITE" id="PS50052"/>
    </source>
</evidence>